<keyword evidence="1 5" id="KW-0808">Transferase</keyword>
<feature type="domain" description="N-acetyltransferase" evidence="4">
    <location>
        <begin position="52"/>
        <end position="197"/>
    </location>
</feature>
<feature type="region of interest" description="Disordered" evidence="3">
    <location>
        <begin position="77"/>
        <end position="99"/>
    </location>
</feature>
<dbReference type="AlphaFoldDB" id="A0A0M9APY5"/>
<dbReference type="RefSeq" id="WP_053771650.1">
    <property type="nucleotide sequence ID" value="NZ_LIST01000003.1"/>
</dbReference>
<evidence type="ECO:0000313" key="5">
    <source>
        <dbReference type="EMBL" id="KOX96479.1"/>
    </source>
</evidence>
<dbReference type="OrthoDB" id="125295at2157"/>
<keyword evidence="6" id="KW-1185">Reference proteome</keyword>
<dbReference type="PATRIC" id="fig|1705389.3.peg.2472"/>
<dbReference type="InterPro" id="IPR016181">
    <property type="entry name" value="Acyl_CoA_acyltransferase"/>
</dbReference>
<keyword evidence="2" id="KW-0012">Acyltransferase</keyword>
<gene>
    <name evidence="5" type="ORF">AMR74_08545</name>
</gene>
<evidence type="ECO:0000256" key="2">
    <source>
        <dbReference type="ARBA" id="ARBA00023315"/>
    </source>
</evidence>
<dbReference type="SUPFAM" id="SSF55729">
    <property type="entry name" value="Acyl-CoA N-acyltransferases (Nat)"/>
    <property type="match status" value="1"/>
</dbReference>
<dbReference type="PROSITE" id="PS51186">
    <property type="entry name" value="GNAT"/>
    <property type="match status" value="1"/>
</dbReference>
<reference evidence="5 6" key="1">
    <citation type="submission" date="2015-08" db="EMBL/GenBank/DDBJ databases">
        <title>Genomes of Isolates from Cabo Rojo, PR.</title>
        <authorList>
            <person name="Sanchez-Nieves R.L."/>
            <person name="Montalvo-Rodriguez R."/>
        </authorList>
    </citation>
    <scope>NUCLEOTIDE SEQUENCE [LARGE SCALE GENOMIC DNA]</scope>
    <source>
        <strain evidence="5 6">5</strain>
    </source>
</reference>
<name>A0A0M9APY5_9EURY</name>
<evidence type="ECO:0000259" key="4">
    <source>
        <dbReference type="PROSITE" id="PS51186"/>
    </source>
</evidence>
<proteinExistence type="predicted"/>
<dbReference type="EMBL" id="LIST01000003">
    <property type="protein sequence ID" value="KOX96479.1"/>
    <property type="molecule type" value="Genomic_DNA"/>
</dbReference>
<dbReference type="Pfam" id="PF00583">
    <property type="entry name" value="Acetyltransf_1"/>
    <property type="match status" value="1"/>
</dbReference>
<dbReference type="PANTHER" id="PTHR43877">
    <property type="entry name" value="AMINOALKYLPHOSPHONATE N-ACETYLTRANSFERASE-RELATED-RELATED"/>
    <property type="match status" value="1"/>
</dbReference>
<dbReference type="InterPro" id="IPR000182">
    <property type="entry name" value="GNAT_dom"/>
</dbReference>
<dbReference type="InterPro" id="IPR050832">
    <property type="entry name" value="Bact_Acetyltransf"/>
</dbReference>
<evidence type="ECO:0000256" key="1">
    <source>
        <dbReference type="ARBA" id="ARBA00022679"/>
    </source>
</evidence>
<comment type="caution">
    <text evidence="5">The sequence shown here is derived from an EMBL/GenBank/DDBJ whole genome shotgun (WGS) entry which is preliminary data.</text>
</comment>
<evidence type="ECO:0000313" key="6">
    <source>
        <dbReference type="Proteomes" id="UP000037747"/>
    </source>
</evidence>
<dbReference type="STRING" id="1765655.AMR74_08545"/>
<dbReference type="GO" id="GO:0016747">
    <property type="term" value="F:acyltransferase activity, transferring groups other than amino-acyl groups"/>
    <property type="evidence" value="ECO:0007669"/>
    <property type="project" value="InterPro"/>
</dbReference>
<dbReference type="CDD" id="cd04301">
    <property type="entry name" value="NAT_SF"/>
    <property type="match status" value="1"/>
</dbReference>
<organism evidence="5 6">
    <name type="scientific">Halorubrum tropicale</name>
    <dbReference type="NCBI Taxonomy" id="1765655"/>
    <lineage>
        <taxon>Archaea</taxon>
        <taxon>Methanobacteriati</taxon>
        <taxon>Methanobacteriota</taxon>
        <taxon>Stenosarchaea group</taxon>
        <taxon>Halobacteria</taxon>
        <taxon>Halobacteriales</taxon>
        <taxon>Haloferacaceae</taxon>
        <taxon>Halorubrum</taxon>
    </lineage>
</organism>
<accession>A0A0M9APY5</accession>
<evidence type="ECO:0000256" key="3">
    <source>
        <dbReference type="SAM" id="MobiDB-lite"/>
    </source>
</evidence>
<dbReference type="Proteomes" id="UP000037747">
    <property type="component" value="Unassembled WGS sequence"/>
</dbReference>
<protein>
    <submittedName>
        <fullName evidence="5">GCN5 family acetyltransferase</fullName>
    </submittedName>
</protein>
<dbReference type="Gene3D" id="3.40.630.30">
    <property type="match status" value="1"/>
</dbReference>
<sequence>MEIQRLPATAAAAERYAAELWLPYHRDLAAAADGHALADRPDEELIAAEAAFRLRLLRENADRRLWVVAVDPEVAPGDVGSGALDPEALDPEEPAPVGVPDPDRDLVAFASTSADECPEVFDRPDRLVVGDIYVDESYRGTGLAERLMERAGVDAREQDCGELRLDVDAGNARAAAFYEKVGFEPHRRQLTREVSGP</sequence>
<dbReference type="PANTHER" id="PTHR43877:SF1">
    <property type="entry name" value="ACETYLTRANSFERASE"/>
    <property type="match status" value="1"/>
</dbReference>